<evidence type="ECO:0000313" key="4">
    <source>
        <dbReference type="EMBL" id="EEA91488.1"/>
    </source>
</evidence>
<protein>
    <recommendedName>
        <fullName evidence="3">Transcobalamin-like C-terminal domain-containing protein</fullName>
    </recommendedName>
</protein>
<name>B6G866_9ACTN</name>
<feature type="compositionally biased region" description="Low complexity" evidence="1">
    <location>
        <begin position="116"/>
        <end position="151"/>
    </location>
</feature>
<feature type="domain" description="Transcobalamin-like C-terminal" evidence="3">
    <location>
        <begin position="236"/>
        <end position="304"/>
    </location>
</feature>
<dbReference type="InterPro" id="IPR027954">
    <property type="entry name" value="Transcobalamin-like_C"/>
</dbReference>
<accession>B6G866</accession>
<feature type="transmembrane region" description="Helical" evidence="2">
    <location>
        <begin position="37"/>
        <end position="59"/>
    </location>
</feature>
<comment type="caution">
    <text evidence="4">The sequence shown here is derived from an EMBL/GenBank/DDBJ whole genome shotgun (WGS) entry which is preliminary data.</text>
</comment>
<keyword evidence="5" id="KW-1185">Reference proteome</keyword>
<dbReference type="EMBL" id="ABXJ01000014">
    <property type="protein sequence ID" value="EEA91488.1"/>
    <property type="molecule type" value="Genomic_DNA"/>
</dbReference>
<feature type="compositionally biased region" description="Basic and acidic residues" evidence="1">
    <location>
        <begin position="91"/>
        <end position="115"/>
    </location>
</feature>
<dbReference type="eggNOG" id="ENOG5030J5P">
    <property type="taxonomic scope" value="Bacteria"/>
</dbReference>
<proteinExistence type="predicted"/>
<reference evidence="4 5" key="1">
    <citation type="submission" date="2008-10" db="EMBL/GenBank/DDBJ databases">
        <title>Draft genome sequence of Collinsella stercoris (DSM 13279).</title>
        <authorList>
            <person name="Sudarsanam P."/>
            <person name="Ley R."/>
            <person name="Guruge J."/>
            <person name="Turnbaugh P.J."/>
            <person name="Mahowald M."/>
            <person name="Liep D."/>
            <person name="Gordon J."/>
        </authorList>
    </citation>
    <scope>NUCLEOTIDE SEQUENCE [LARGE SCALE GENOMIC DNA]</scope>
    <source>
        <strain evidence="4 5">DSM 13279</strain>
    </source>
</reference>
<feature type="region of interest" description="Disordered" evidence="1">
    <location>
        <begin position="76"/>
        <end position="208"/>
    </location>
</feature>
<dbReference type="RefSeq" id="WP_006719850.1">
    <property type="nucleotide sequence ID" value="NZ_DS995474.1"/>
</dbReference>
<gene>
    <name evidence="4" type="ORF">COLSTE_00256</name>
</gene>
<organism evidence="4 5">
    <name type="scientific">Collinsella stercoris DSM 13279</name>
    <dbReference type="NCBI Taxonomy" id="445975"/>
    <lineage>
        <taxon>Bacteria</taxon>
        <taxon>Bacillati</taxon>
        <taxon>Actinomycetota</taxon>
        <taxon>Coriobacteriia</taxon>
        <taxon>Coriobacteriales</taxon>
        <taxon>Coriobacteriaceae</taxon>
        <taxon>Collinsella</taxon>
    </lineage>
</organism>
<dbReference type="AlphaFoldDB" id="B6G866"/>
<keyword evidence="2" id="KW-1133">Transmembrane helix</keyword>
<feature type="non-terminal residue" evidence="4">
    <location>
        <position position="1"/>
    </location>
</feature>
<evidence type="ECO:0000313" key="5">
    <source>
        <dbReference type="Proteomes" id="UP000003560"/>
    </source>
</evidence>
<evidence type="ECO:0000259" key="3">
    <source>
        <dbReference type="Pfam" id="PF14478"/>
    </source>
</evidence>
<keyword evidence="2" id="KW-0472">Membrane</keyword>
<dbReference type="Gene3D" id="2.170.130.30">
    <property type="match status" value="1"/>
</dbReference>
<dbReference type="Proteomes" id="UP000003560">
    <property type="component" value="Unassembled WGS sequence"/>
</dbReference>
<dbReference type="Pfam" id="PF14478">
    <property type="entry name" value="DUF4430"/>
    <property type="match status" value="1"/>
</dbReference>
<sequence>GSAPDDAVRSVVMGAAGDSTAPAGPPAQCTSIPRARLLMAAVGACICVALIGVSAWSLVTGGASAPHAGLAELVAGSGSSSADGADPDDDASARSEGAEGGSSRDKAGAADKSDSNGDSSSSEDPSSDSGTSDTSDRGASNNENGSSNSAGGSNGNAGGNSGVGSNGGSGGNSNGGAGGNSGSGSGGSSSNGGGSAGGAPGSGQDQPKRVSVTISADGSLGGGGVSGPVTLTFEEGATVYDALASAGWSAQASWGAFGAYVTSINGVAADAQTGWTYTVNGSMPSTACSSYKLSDGDVVVWTFVKVK</sequence>
<dbReference type="STRING" id="445975.COLSTE_00256"/>
<keyword evidence="2" id="KW-0812">Transmembrane</keyword>
<reference evidence="4 5" key="2">
    <citation type="submission" date="2008-10" db="EMBL/GenBank/DDBJ databases">
        <authorList>
            <person name="Fulton L."/>
            <person name="Clifton S."/>
            <person name="Fulton B."/>
            <person name="Xu J."/>
            <person name="Minx P."/>
            <person name="Pepin K.H."/>
            <person name="Johnson M."/>
            <person name="Thiruvilangam P."/>
            <person name="Bhonagiri V."/>
            <person name="Nash W.E."/>
            <person name="Mardis E.R."/>
            <person name="Wilson R.K."/>
        </authorList>
    </citation>
    <scope>NUCLEOTIDE SEQUENCE [LARGE SCALE GENOMIC DNA]</scope>
    <source>
        <strain evidence="4 5">DSM 13279</strain>
    </source>
</reference>
<evidence type="ECO:0000256" key="1">
    <source>
        <dbReference type="SAM" id="MobiDB-lite"/>
    </source>
</evidence>
<dbReference type="HOGENOM" id="CLU_907637_0_0_11"/>
<evidence type="ECO:0000256" key="2">
    <source>
        <dbReference type="SAM" id="Phobius"/>
    </source>
</evidence>
<feature type="compositionally biased region" description="Gly residues" evidence="1">
    <location>
        <begin position="152"/>
        <end position="201"/>
    </location>
</feature>